<sequence length="88" mass="10054">MALSIKNPEVELLARELARRRRVSVTEAIRQSLAREVARERLVPRDETSDLFQRLMAISDRAGKVPKREGAMTDEEILGYDEFGIPTK</sequence>
<evidence type="ECO:0008006" key="3">
    <source>
        <dbReference type="Google" id="ProtNLM"/>
    </source>
</evidence>
<dbReference type="InterPro" id="IPR011660">
    <property type="entry name" value="VapB-like"/>
</dbReference>
<accession>A0A1G5Z629</accession>
<dbReference type="OrthoDB" id="495439at2"/>
<dbReference type="AlphaFoldDB" id="A0A1G5Z629"/>
<evidence type="ECO:0000313" key="1">
    <source>
        <dbReference type="EMBL" id="SDA90047.1"/>
    </source>
</evidence>
<reference evidence="1 2" key="1">
    <citation type="submission" date="2016-10" db="EMBL/GenBank/DDBJ databases">
        <authorList>
            <person name="de Groot N.N."/>
        </authorList>
    </citation>
    <scope>NUCLEOTIDE SEQUENCE [LARGE SCALE GENOMIC DNA]</scope>
    <source>
        <strain evidence="1 2">CGMCC 1.12097</strain>
    </source>
</reference>
<evidence type="ECO:0000313" key="2">
    <source>
        <dbReference type="Proteomes" id="UP000198588"/>
    </source>
</evidence>
<organism evidence="1 2">
    <name type="scientific">Mesorhizobium qingshengii</name>
    <dbReference type="NCBI Taxonomy" id="1165689"/>
    <lineage>
        <taxon>Bacteria</taxon>
        <taxon>Pseudomonadati</taxon>
        <taxon>Pseudomonadota</taxon>
        <taxon>Alphaproteobacteria</taxon>
        <taxon>Hyphomicrobiales</taxon>
        <taxon>Phyllobacteriaceae</taxon>
        <taxon>Mesorhizobium</taxon>
    </lineage>
</organism>
<proteinExistence type="predicted"/>
<dbReference type="Proteomes" id="UP000198588">
    <property type="component" value="Unassembled WGS sequence"/>
</dbReference>
<name>A0A1G5Z629_9HYPH</name>
<protein>
    <recommendedName>
        <fullName evidence="3">Antitoxin VapB</fullName>
    </recommendedName>
</protein>
<gene>
    <name evidence="1" type="ORF">SAMN02927914_04262</name>
</gene>
<dbReference type="EMBL" id="FMXM01000014">
    <property type="protein sequence ID" value="SDA90047.1"/>
    <property type="molecule type" value="Genomic_DNA"/>
</dbReference>
<dbReference type="RefSeq" id="WP_091581736.1">
    <property type="nucleotide sequence ID" value="NZ_FMXM01000014.1"/>
</dbReference>
<dbReference type="STRING" id="1165689.SAMN02927914_04262"/>
<dbReference type="Pfam" id="PF07704">
    <property type="entry name" value="PSK_trans_fac"/>
    <property type="match status" value="1"/>
</dbReference>